<gene>
    <name evidence="1" type="ORF">PsYK624_062620</name>
</gene>
<dbReference type="EMBL" id="BPQB01000015">
    <property type="protein sequence ID" value="GJE90138.1"/>
    <property type="molecule type" value="Genomic_DNA"/>
</dbReference>
<organism evidence="1 2">
    <name type="scientific">Phanerochaete sordida</name>
    <dbReference type="NCBI Taxonomy" id="48140"/>
    <lineage>
        <taxon>Eukaryota</taxon>
        <taxon>Fungi</taxon>
        <taxon>Dikarya</taxon>
        <taxon>Basidiomycota</taxon>
        <taxon>Agaricomycotina</taxon>
        <taxon>Agaricomycetes</taxon>
        <taxon>Polyporales</taxon>
        <taxon>Phanerochaetaceae</taxon>
        <taxon>Phanerochaete</taxon>
    </lineage>
</organism>
<proteinExistence type="predicted"/>
<evidence type="ECO:0000313" key="2">
    <source>
        <dbReference type="Proteomes" id="UP000703269"/>
    </source>
</evidence>
<name>A0A9P3G6F7_9APHY</name>
<dbReference type="OrthoDB" id="2866996at2759"/>
<comment type="caution">
    <text evidence="1">The sequence shown here is derived from an EMBL/GenBank/DDBJ whole genome shotgun (WGS) entry which is preliminary data.</text>
</comment>
<sequence>MSVCVYLSSRPARCRPFYLHLRHCPVRLQESLYIASNHLLSEGSRYKLNANANALTLHRHSTAYVILVNATGGHTITLVQAPYSEADVREHGIVPEGQWRSDKRTQVLSVPARTSSRTTRMLRLSTQIYTLFLLSSDLRGRLSQTTTHVQQHRPDVGRVELDSMNAREAV</sequence>
<dbReference type="Proteomes" id="UP000703269">
    <property type="component" value="Unassembled WGS sequence"/>
</dbReference>
<keyword evidence="2" id="KW-1185">Reference proteome</keyword>
<accession>A0A9P3G6F7</accession>
<dbReference type="AlphaFoldDB" id="A0A9P3G6F7"/>
<reference evidence="1 2" key="1">
    <citation type="submission" date="2021-08" db="EMBL/GenBank/DDBJ databases">
        <title>Draft Genome Sequence of Phanerochaete sordida strain YK-624.</title>
        <authorList>
            <person name="Mori T."/>
            <person name="Dohra H."/>
            <person name="Suzuki T."/>
            <person name="Kawagishi H."/>
            <person name="Hirai H."/>
        </authorList>
    </citation>
    <scope>NUCLEOTIDE SEQUENCE [LARGE SCALE GENOMIC DNA]</scope>
    <source>
        <strain evidence="1 2">YK-624</strain>
    </source>
</reference>
<evidence type="ECO:0000313" key="1">
    <source>
        <dbReference type="EMBL" id="GJE90138.1"/>
    </source>
</evidence>
<protein>
    <submittedName>
        <fullName evidence="1">Uncharacterized protein</fullName>
    </submittedName>
</protein>